<evidence type="ECO:0000256" key="9">
    <source>
        <dbReference type="ARBA" id="ARBA00044899"/>
    </source>
</evidence>
<keyword evidence="20" id="KW-0812">Transmembrane</keyword>
<feature type="transmembrane region" description="Helical" evidence="20">
    <location>
        <begin position="60"/>
        <end position="82"/>
    </location>
</feature>
<comment type="catalytic activity">
    <reaction evidence="10">
        <text>L-lysyl-L-lysine(out) = L-lysyl-L-lysine(in)</text>
        <dbReference type="Rhea" id="RHEA:79403"/>
        <dbReference type="ChEBI" id="CHEBI:229956"/>
    </reaction>
</comment>
<comment type="catalytic activity">
    <reaction evidence="4">
        <text>L-alpha-aminoacyl-L-arginine(out) = L-alpha-aminoacyl-L-arginine(in)</text>
        <dbReference type="Rhea" id="RHEA:79367"/>
        <dbReference type="ChEBI" id="CHEBI:229968"/>
    </reaction>
</comment>
<dbReference type="InterPro" id="IPR052187">
    <property type="entry name" value="MFSD1"/>
</dbReference>
<keyword evidence="20" id="KW-0472">Membrane</keyword>
<feature type="transmembrane region" description="Helical" evidence="20">
    <location>
        <begin position="371"/>
        <end position="388"/>
    </location>
</feature>
<evidence type="ECO:0000256" key="19">
    <source>
        <dbReference type="SAM" id="MobiDB-lite"/>
    </source>
</evidence>
<feature type="region of interest" description="Disordered" evidence="19">
    <location>
        <begin position="510"/>
        <end position="577"/>
    </location>
</feature>
<dbReference type="GO" id="GO:0016020">
    <property type="term" value="C:membrane"/>
    <property type="evidence" value="ECO:0007669"/>
    <property type="project" value="UniProtKB-SubCell"/>
</dbReference>
<feature type="transmembrane region" description="Helical" evidence="20">
    <location>
        <begin position="478"/>
        <end position="496"/>
    </location>
</feature>
<comment type="catalytic activity">
    <reaction evidence="7">
        <text>L-alpha-aminoacyl-L-lysine(out) = L-alpha-aminoacyl-L-lysine(in)</text>
        <dbReference type="Rhea" id="RHEA:79383"/>
        <dbReference type="ChEBI" id="CHEBI:229966"/>
    </reaction>
</comment>
<evidence type="ECO:0000256" key="3">
    <source>
        <dbReference type="ARBA" id="ARBA00044878"/>
    </source>
</evidence>
<evidence type="ECO:0000256" key="16">
    <source>
        <dbReference type="ARBA" id="ARBA00045018"/>
    </source>
</evidence>
<evidence type="ECO:0000259" key="21">
    <source>
        <dbReference type="PROSITE" id="PS50850"/>
    </source>
</evidence>
<dbReference type="Pfam" id="PF07690">
    <property type="entry name" value="MFS_1"/>
    <property type="match status" value="1"/>
</dbReference>
<dbReference type="Gene3D" id="1.20.1250.20">
    <property type="entry name" value="MFS general substrate transporter like domains"/>
    <property type="match status" value="1"/>
</dbReference>
<evidence type="ECO:0000256" key="11">
    <source>
        <dbReference type="ARBA" id="ARBA00044903"/>
    </source>
</evidence>
<comment type="catalytic activity">
    <reaction evidence="14">
        <text>L-lysyl-glycine(out) = L-lysyl-glycine(in)</text>
        <dbReference type="Rhea" id="RHEA:79407"/>
        <dbReference type="ChEBI" id="CHEBI:191202"/>
    </reaction>
</comment>
<feature type="transmembrane region" description="Helical" evidence="20">
    <location>
        <begin position="341"/>
        <end position="359"/>
    </location>
</feature>
<evidence type="ECO:0000256" key="4">
    <source>
        <dbReference type="ARBA" id="ARBA00044881"/>
    </source>
</evidence>
<reference evidence="22 23" key="1">
    <citation type="submission" date="2016-03" db="EMBL/GenBank/DDBJ databases">
        <title>Comparative genomics of the ectomycorrhizal sister species Rhizopogon vinicolor and Rhizopogon vesiculosus (Basidiomycota: Boletales) reveals a divergence of the mating type B locus.</title>
        <authorList>
            <person name="Mujic A.B."/>
            <person name="Kuo A."/>
            <person name="Tritt A."/>
            <person name="Lipzen A."/>
            <person name="Chen C."/>
            <person name="Johnson J."/>
            <person name="Sharma A."/>
            <person name="Barry K."/>
            <person name="Grigoriev I.V."/>
            <person name="Spatafora J.W."/>
        </authorList>
    </citation>
    <scope>NUCLEOTIDE SEQUENCE [LARGE SCALE GENOMIC DNA]</scope>
    <source>
        <strain evidence="22 23">AM-OR11-056</strain>
    </source>
</reference>
<evidence type="ECO:0000256" key="13">
    <source>
        <dbReference type="ARBA" id="ARBA00044919"/>
    </source>
</evidence>
<dbReference type="Proteomes" id="UP000183567">
    <property type="component" value="Unassembled WGS sequence"/>
</dbReference>
<feature type="transmembrane region" description="Helical" evidence="20">
    <location>
        <begin position="400"/>
        <end position="419"/>
    </location>
</feature>
<proteinExistence type="predicted"/>
<comment type="catalytic activity">
    <reaction evidence="3">
        <text>L-histidyl-glycine(out) = L-histidyl-glycine(in)</text>
        <dbReference type="Rhea" id="RHEA:79395"/>
        <dbReference type="ChEBI" id="CHEBI:229957"/>
    </reaction>
</comment>
<gene>
    <name evidence="22" type="ORF">AZE42_01262</name>
</gene>
<dbReference type="PANTHER" id="PTHR23512">
    <property type="entry name" value="MAJOR FACILITATOR SUPERFAMILY DOMAIN-CONTAINING PROTEIN 1"/>
    <property type="match status" value="1"/>
</dbReference>
<evidence type="ECO:0000256" key="20">
    <source>
        <dbReference type="SAM" id="Phobius"/>
    </source>
</evidence>
<evidence type="ECO:0000313" key="23">
    <source>
        <dbReference type="Proteomes" id="UP000183567"/>
    </source>
</evidence>
<evidence type="ECO:0000256" key="2">
    <source>
        <dbReference type="ARBA" id="ARBA00044876"/>
    </source>
</evidence>
<dbReference type="GO" id="GO:0022857">
    <property type="term" value="F:transmembrane transporter activity"/>
    <property type="evidence" value="ECO:0007669"/>
    <property type="project" value="InterPro"/>
</dbReference>
<evidence type="ECO:0000256" key="6">
    <source>
        <dbReference type="ARBA" id="ARBA00044891"/>
    </source>
</evidence>
<evidence type="ECO:0000256" key="18">
    <source>
        <dbReference type="ARBA" id="ARBA00046376"/>
    </source>
</evidence>
<comment type="catalytic activity">
    <reaction evidence="2">
        <text>L-lysyl-L-alanine(out) = L-lysyl-L-alanine(in)</text>
        <dbReference type="Rhea" id="RHEA:79399"/>
        <dbReference type="ChEBI" id="CHEBI:229954"/>
    </reaction>
</comment>
<sequence length="628" mass="68613">MSSHSPRQFGSRPTHISIPRRSYTEPHINSTSQSLTLSDEELQEVQVVEREEAIPPMRAFVVRTLALLCACSLSVGSHYASYTLGPLKSRLAREIKTSNTEFSLLISAFSLNSTWTPLVGGMMASKLGTTLTSIIATGVIFSGQALLLLGEIHGDVRLMVFGLFVFGFGVSPLAVVQESIIVRFFRAHGLGVSMALGLVAGKFASFISARTSLPLAERYGRHAPFYASTFLAALSLFINLLYMSSSKWLIRGSGTVLEASEIQREARRRSLYDVSEAQALEKVAKKRLVRFKDIPKLGDIFWAYIGLNILCGAVWAPFTHLAANIFERRYGLTEDGASTQASYLLVGSVVLYPLTGFMIDRMKHPQAILRMFMLSSILTLLGYTWLVLPPAWTRTPSPAVAVFATGIGFSPLLLVILVPQLVPFKFVSTTLGVHKSMEQTGATIFQTIAGLVLDGSSGKHHQGLTQTSQGEAATTQQLLNMFLFFNILQLLGIFGLSHLDRRRRQAADALQSAVAGEDETEHESEEVSTFTGGEGDILASEIGPVSSPEQRKPLLGRRPRANSSASFTPSSCPSEGVCGRSEIRRGRIFMCLCAVLICSAWVLFLGIAWSRLRSREERGLTEVHVASI</sequence>
<comment type="catalytic activity">
    <reaction evidence="6">
        <text>L-lysyl-L-alpha-amino acid(out) = L-lysyl-L-alpha-amino acid(in)</text>
        <dbReference type="Rhea" id="RHEA:79387"/>
        <dbReference type="ChEBI" id="CHEBI:229965"/>
    </reaction>
</comment>
<evidence type="ECO:0000256" key="5">
    <source>
        <dbReference type="ARBA" id="ARBA00044884"/>
    </source>
</evidence>
<dbReference type="InterPro" id="IPR036259">
    <property type="entry name" value="MFS_trans_sf"/>
</dbReference>
<feature type="compositionally biased region" description="Acidic residues" evidence="19">
    <location>
        <begin position="516"/>
        <end position="526"/>
    </location>
</feature>
<feature type="compositionally biased region" description="Low complexity" evidence="19">
    <location>
        <begin position="563"/>
        <end position="574"/>
    </location>
</feature>
<evidence type="ECO:0000256" key="1">
    <source>
        <dbReference type="ARBA" id="ARBA00004141"/>
    </source>
</evidence>
<feature type="transmembrane region" description="Helical" evidence="20">
    <location>
        <begin position="588"/>
        <end position="609"/>
    </location>
</feature>
<comment type="catalytic activity">
    <reaction evidence="11">
        <text>L-arginyl-glycine(out) = L-arginyl-glycine(in)</text>
        <dbReference type="Rhea" id="RHEA:79391"/>
        <dbReference type="ChEBI" id="CHEBI:229955"/>
    </reaction>
</comment>
<evidence type="ECO:0000256" key="17">
    <source>
        <dbReference type="ARBA" id="ARBA00045709"/>
    </source>
</evidence>
<feature type="transmembrane region" description="Helical" evidence="20">
    <location>
        <begin position="223"/>
        <end position="242"/>
    </location>
</feature>
<evidence type="ECO:0000313" key="22">
    <source>
        <dbReference type="EMBL" id="OJA18717.1"/>
    </source>
</evidence>
<feature type="domain" description="Major facilitator superfamily (MFS) profile" evidence="21">
    <location>
        <begin position="64"/>
        <end position="504"/>
    </location>
</feature>
<evidence type="ECO:0000256" key="7">
    <source>
        <dbReference type="ARBA" id="ARBA00044893"/>
    </source>
</evidence>
<accession>A0A1J8QCL9</accession>
<dbReference type="STRING" id="180088.A0A1J8QCL9"/>
<comment type="subcellular location">
    <subcellularLocation>
        <location evidence="1">Membrane</location>
        <topology evidence="1">Multi-pass membrane protein</topology>
    </subcellularLocation>
</comment>
<dbReference type="InterPro" id="IPR011701">
    <property type="entry name" value="MFS"/>
</dbReference>
<comment type="catalytic activity">
    <reaction evidence="12">
        <text>L-histidyl-L-alpha-amino acid(out) = L-histidyl-L-alpha-amino acid(in)</text>
        <dbReference type="Rhea" id="RHEA:79379"/>
        <dbReference type="ChEBI" id="CHEBI:229964"/>
    </reaction>
</comment>
<evidence type="ECO:0000256" key="14">
    <source>
        <dbReference type="ARBA" id="ARBA00044924"/>
    </source>
</evidence>
<evidence type="ECO:0000256" key="15">
    <source>
        <dbReference type="ARBA" id="ARBA00044985"/>
    </source>
</evidence>
<comment type="function">
    <text evidence="17">Lysosomal dipeptide uniporter that selectively exports lysine, arginine or histidine-containing dipeptides with a net positive charge from the lysosome lumen into the cytosol. Could play a role in a specific type of protein O-glycosylation indirectly regulating macrophages migration and tissue invasion. Also essential for liver homeostasis.</text>
</comment>
<feature type="transmembrane region" description="Helical" evidence="20">
    <location>
        <begin position="156"/>
        <end position="176"/>
    </location>
</feature>
<protein>
    <recommendedName>
        <fullName evidence="15">Lysosomal dipeptide transporter MFSD1</fullName>
    </recommendedName>
    <alternativeName>
        <fullName evidence="16">Major facilitator superfamily domain-containing protein 1</fullName>
    </alternativeName>
</protein>
<dbReference type="SUPFAM" id="SSF103473">
    <property type="entry name" value="MFS general substrate transporter"/>
    <property type="match status" value="1"/>
</dbReference>
<keyword evidence="20" id="KW-1133">Transmembrane helix</keyword>
<comment type="catalytic activity">
    <reaction evidence="9">
        <text>L-arginyl-L-alpha-amino acid(out) = L-arginyl-L-alpha-amino acid(in)</text>
        <dbReference type="Rhea" id="RHEA:79371"/>
        <dbReference type="ChEBI" id="CHEBI:84315"/>
    </reaction>
</comment>
<feature type="transmembrane region" description="Helical" evidence="20">
    <location>
        <begin position="131"/>
        <end position="150"/>
    </location>
</feature>
<feature type="transmembrane region" description="Helical" evidence="20">
    <location>
        <begin position="188"/>
        <end position="211"/>
    </location>
</feature>
<dbReference type="OrthoDB" id="10255148at2759"/>
<evidence type="ECO:0000256" key="10">
    <source>
        <dbReference type="ARBA" id="ARBA00044900"/>
    </source>
</evidence>
<dbReference type="InterPro" id="IPR020846">
    <property type="entry name" value="MFS_dom"/>
</dbReference>
<dbReference type="PANTHER" id="PTHR23512:SF12">
    <property type="entry name" value="TRANSPORTER, PUTATIVE (AFU_ORTHOLOGUE AFUA_4G00260)-RELATED"/>
    <property type="match status" value="1"/>
</dbReference>
<comment type="catalytic activity">
    <reaction evidence="8">
        <text>L-aspartyl-L-lysine(out) = L-aspartyl-L-lysine(in)</text>
        <dbReference type="Rhea" id="RHEA:79411"/>
        <dbReference type="ChEBI" id="CHEBI:229953"/>
    </reaction>
</comment>
<name>A0A1J8QCL9_9AGAM</name>
<keyword evidence="23" id="KW-1185">Reference proteome</keyword>
<feature type="transmembrane region" description="Helical" evidence="20">
    <location>
        <begin position="300"/>
        <end position="321"/>
    </location>
</feature>
<dbReference type="EMBL" id="LVVM01001351">
    <property type="protein sequence ID" value="OJA18717.1"/>
    <property type="molecule type" value="Genomic_DNA"/>
</dbReference>
<comment type="catalytic activity">
    <reaction evidence="5">
        <text>L-alpha-aminoacyl-L-histidine(out) = L-alpha-aminoacyl-L-histidine(in)</text>
        <dbReference type="Rhea" id="RHEA:79375"/>
        <dbReference type="ChEBI" id="CHEBI:229967"/>
    </reaction>
</comment>
<evidence type="ECO:0000256" key="12">
    <source>
        <dbReference type="ARBA" id="ARBA00044912"/>
    </source>
</evidence>
<evidence type="ECO:0000256" key="8">
    <source>
        <dbReference type="ARBA" id="ARBA00044898"/>
    </source>
</evidence>
<feature type="region of interest" description="Disordered" evidence="19">
    <location>
        <begin position="1"/>
        <end position="23"/>
    </location>
</feature>
<comment type="subunit">
    <text evidence="18">Homodimer. Interacts with lysosomal protein GLMP (via lumenal domain); the interaction starts while both proteins are still in the endoplasmic reticulum and is required for stabilization of MFSD1 in lysosomes but has no direct effect on its targeting to lysosomes or transporter activity.</text>
</comment>
<comment type="catalytic activity">
    <reaction evidence="13">
        <text>L-alanyl-L-lysine(out) = L-alanyl-L-lysine(in)</text>
        <dbReference type="Rhea" id="RHEA:79415"/>
        <dbReference type="ChEBI" id="CHEBI:192470"/>
    </reaction>
</comment>
<comment type="caution">
    <text evidence="22">The sequence shown here is derived from an EMBL/GenBank/DDBJ whole genome shotgun (WGS) entry which is preliminary data.</text>
</comment>
<dbReference type="AlphaFoldDB" id="A0A1J8QCL9"/>
<organism evidence="22 23">
    <name type="scientific">Rhizopogon vesiculosus</name>
    <dbReference type="NCBI Taxonomy" id="180088"/>
    <lineage>
        <taxon>Eukaryota</taxon>
        <taxon>Fungi</taxon>
        <taxon>Dikarya</taxon>
        <taxon>Basidiomycota</taxon>
        <taxon>Agaricomycotina</taxon>
        <taxon>Agaricomycetes</taxon>
        <taxon>Agaricomycetidae</taxon>
        <taxon>Boletales</taxon>
        <taxon>Suillineae</taxon>
        <taxon>Rhizopogonaceae</taxon>
        <taxon>Rhizopogon</taxon>
    </lineage>
</organism>
<dbReference type="PROSITE" id="PS50850">
    <property type="entry name" value="MFS"/>
    <property type="match status" value="1"/>
</dbReference>